<dbReference type="InterPro" id="IPR043502">
    <property type="entry name" value="DNA/RNA_pol_sf"/>
</dbReference>
<dbReference type="PANTHER" id="PTHR33116:SF67">
    <property type="entry name" value="REVERSE TRANSCRIPTASE"/>
    <property type="match status" value="1"/>
</dbReference>
<proteinExistence type="predicted"/>
<evidence type="ECO:0000313" key="2">
    <source>
        <dbReference type="Proteomes" id="UP001652660"/>
    </source>
</evidence>
<protein>
    <recommendedName>
        <fullName evidence="1">Reverse transcriptase domain-containing protein</fullName>
    </recommendedName>
</protein>
<dbReference type="GeneID" id="140013482"/>
<dbReference type="InterPro" id="IPR000477">
    <property type="entry name" value="RT_dom"/>
</dbReference>
<organism evidence="2 3">
    <name type="scientific">Coffea arabica</name>
    <name type="common">Arabian coffee</name>
    <dbReference type="NCBI Taxonomy" id="13443"/>
    <lineage>
        <taxon>Eukaryota</taxon>
        <taxon>Viridiplantae</taxon>
        <taxon>Streptophyta</taxon>
        <taxon>Embryophyta</taxon>
        <taxon>Tracheophyta</taxon>
        <taxon>Spermatophyta</taxon>
        <taxon>Magnoliopsida</taxon>
        <taxon>eudicotyledons</taxon>
        <taxon>Gunneridae</taxon>
        <taxon>Pentapetalae</taxon>
        <taxon>asterids</taxon>
        <taxon>lamiids</taxon>
        <taxon>Gentianales</taxon>
        <taxon>Rubiaceae</taxon>
        <taxon>Ixoroideae</taxon>
        <taxon>Gardenieae complex</taxon>
        <taxon>Bertiereae - Coffeeae clade</taxon>
        <taxon>Coffeeae</taxon>
        <taxon>Coffea</taxon>
    </lineage>
</organism>
<dbReference type="Pfam" id="PF00078">
    <property type="entry name" value="RVT_1"/>
    <property type="match status" value="1"/>
</dbReference>
<dbReference type="RefSeq" id="XP_071918875.1">
    <property type="nucleotide sequence ID" value="XM_072062774.1"/>
</dbReference>
<accession>A0ABM4VH72</accession>
<reference evidence="3" key="1">
    <citation type="submission" date="2025-08" db="UniProtKB">
        <authorList>
            <consortium name="RefSeq"/>
        </authorList>
    </citation>
    <scope>IDENTIFICATION</scope>
    <source>
        <tissue evidence="3">Leaves</tissue>
    </source>
</reference>
<dbReference type="PANTHER" id="PTHR33116">
    <property type="entry name" value="REVERSE TRANSCRIPTASE ZINC-BINDING DOMAIN-CONTAINING PROTEIN-RELATED-RELATED"/>
    <property type="match status" value="1"/>
</dbReference>
<gene>
    <name evidence="3" type="primary">LOC140013482</name>
</gene>
<evidence type="ECO:0000259" key="1">
    <source>
        <dbReference type="Pfam" id="PF00078"/>
    </source>
</evidence>
<keyword evidence="2" id="KW-1185">Reference proteome</keyword>
<dbReference type="SUPFAM" id="SSF56672">
    <property type="entry name" value="DNA/RNA polymerases"/>
    <property type="match status" value="1"/>
</dbReference>
<evidence type="ECO:0000313" key="3">
    <source>
        <dbReference type="RefSeq" id="XP_071918875.1"/>
    </source>
</evidence>
<feature type="domain" description="Reverse transcriptase" evidence="1">
    <location>
        <begin position="174"/>
        <end position="252"/>
    </location>
</feature>
<sequence length="369" mass="41568">MIEEGYWRQKARVKWIREGDKNSKYFHSIVTERRANAVIHRIKGANGVWLTEEDRIVAEAVEYFKTLFSAEPSRGSSDALDVVPHMISHAQNEELVRVPEIEEIREVVFGMDGESAAGPDGFTGRFFIFAWKVVAEDGRQFFDNVLLAQELIAGIGKASRGGFVPFRVLNGCPVVTHLAYADDIIIFSSDMKRSLQLVMQVIKDYTSISGQKVNQQKCDFLSYSSLSEVRRRVVAKVMGFRSQSFPVTYLGCLLYSGKQRKSYFSAICISVASRVLSWKERLLSSGGKLVLIQSVLASMPTHLFAASNPPRGTFVMLEHIFADFLWGSSDVGPMFHWIKWSQLCKLYPESGVGVRSLQHVFDASSLKLW</sequence>
<name>A0ABM4VH72_COFAR</name>
<dbReference type="Proteomes" id="UP001652660">
    <property type="component" value="Chromosome 8c"/>
</dbReference>